<keyword evidence="2" id="KW-0812">Transmembrane</keyword>
<feature type="region of interest" description="Disordered" evidence="1">
    <location>
        <begin position="51"/>
        <end position="114"/>
    </location>
</feature>
<feature type="compositionally biased region" description="Polar residues" evidence="1">
    <location>
        <begin position="148"/>
        <end position="163"/>
    </location>
</feature>
<protein>
    <recommendedName>
        <fullName evidence="3">Minor capsid protein P11 C-terminal conserved region domain-containing protein</fullName>
    </recommendedName>
</protein>
<evidence type="ECO:0000313" key="4">
    <source>
        <dbReference type="EMBL" id="QHT94076.1"/>
    </source>
</evidence>
<organism evidence="4">
    <name type="scientific">viral metagenome</name>
    <dbReference type="NCBI Taxonomy" id="1070528"/>
    <lineage>
        <taxon>unclassified sequences</taxon>
        <taxon>metagenomes</taxon>
        <taxon>organismal metagenomes</taxon>
    </lineage>
</organism>
<feature type="compositionally biased region" description="Polar residues" evidence="1">
    <location>
        <begin position="76"/>
        <end position="111"/>
    </location>
</feature>
<sequence>MNTTLKKVWDNYGLGALLLLLVVAYAANMFLNYLNNKGSFGFEANSGMQDQHKNAEASASVRPSNPEGNEEYASVSGITTTQPPVSGGCNANQNPSELLPHDSNSQWSELNPSGKGEVSNINLLQAGHHIGTVSQSLRNANLQIRSEPANPQMSVGPWNNTTMEPVDNGKGFELN</sequence>
<proteinExistence type="predicted"/>
<keyword evidence="2" id="KW-1133">Transmembrane helix</keyword>
<evidence type="ECO:0000256" key="1">
    <source>
        <dbReference type="SAM" id="MobiDB-lite"/>
    </source>
</evidence>
<dbReference type="Pfam" id="PF23983">
    <property type="entry name" value="P11_C"/>
    <property type="match status" value="1"/>
</dbReference>
<reference evidence="4" key="1">
    <citation type="journal article" date="2020" name="Nature">
        <title>Giant virus diversity and host interactions through global metagenomics.</title>
        <authorList>
            <person name="Schulz F."/>
            <person name="Roux S."/>
            <person name="Paez-Espino D."/>
            <person name="Jungbluth S."/>
            <person name="Walsh D.A."/>
            <person name="Denef V.J."/>
            <person name="McMahon K.D."/>
            <person name="Konstantinidis K.T."/>
            <person name="Eloe-Fadrosh E.A."/>
            <person name="Kyrpides N.C."/>
            <person name="Woyke T."/>
        </authorList>
    </citation>
    <scope>NUCLEOTIDE SEQUENCE</scope>
    <source>
        <strain evidence="4">GVMAG-M-3300024258-14</strain>
    </source>
</reference>
<dbReference type="InterPro" id="IPR055730">
    <property type="entry name" value="P11_C"/>
</dbReference>
<feature type="domain" description="Minor capsid protein P11 C-terminal conserved region" evidence="3">
    <location>
        <begin position="94"/>
        <end position="172"/>
    </location>
</feature>
<dbReference type="AlphaFoldDB" id="A0A6C0INR3"/>
<evidence type="ECO:0000256" key="2">
    <source>
        <dbReference type="SAM" id="Phobius"/>
    </source>
</evidence>
<feature type="transmembrane region" description="Helical" evidence="2">
    <location>
        <begin position="12"/>
        <end position="31"/>
    </location>
</feature>
<dbReference type="EMBL" id="MN740214">
    <property type="protein sequence ID" value="QHT94076.1"/>
    <property type="molecule type" value="Genomic_DNA"/>
</dbReference>
<keyword evidence="2" id="KW-0472">Membrane</keyword>
<feature type="region of interest" description="Disordered" evidence="1">
    <location>
        <begin position="148"/>
        <end position="175"/>
    </location>
</feature>
<evidence type="ECO:0000259" key="3">
    <source>
        <dbReference type="Pfam" id="PF23983"/>
    </source>
</evidence>
<name>A0A6C0INR3_9ZZZZ</name>
<accession>A0A6C0INR3</accession>